<reference evidence="2" key="1">
    <citation type="submission" date="2022-08" db="EMBL/GenBank/DDBJ databases">
        <authorList>
            <person name="Tistechok S."/>
            <person name="Samborskyy M."/>
            <person name="Roman I."/>
        </authorList>
    </citation>
    <scope>NUCLEOTIDE SEQUENCE</scope>
    <source>
        <strain evidence="2">DSM 103496</strain>
    </source>
</reference>
<organism evidence="2 3">
    <name type="scientific">Umezawaea endophytica</name>
    <dbReference type="NCBI Taxonomy" id="1654476"/>
    <lineage>
        <taxon>Bacteria</taxon>
        <taxon>Bacillati</taxon>
        <taxon>Actinomycetota</taxon>
        <taxon>Actinomycetes</taxon>
        <taxon>Pseudonocardiales</taxon>
        <taxon>Pseudonocardiaceae</taxon>
        <taxon>Umezawaea</taxon>
    </lineage>
</organism>
<gene>
    <name evidence="2" type="ORF">NZH93_28935</name>
</gene>
<evidence type="ECO:0008006" key="4">
    <source>
        <dbReference type="Google" id="ProtNLM"/>
    </source>
</evidence>
<dbReference type="AlphaFoldDB" id="A0A9X3AHE7"/>
<feature type="chain" id="PRO_5040945435" description="Lipoprotein" evidence="1">
    <location>
        <begin position="19"/>
        <end position="103"/>
    </location>
</feature>
<dbReference type="PROSITE" id="PS51257">
    <property type="entry name" value="PROKAR_LIPOPROTEIN"/>
    <property type="match status" value="1"/>
</dbReference>
<feature type="signal peptide" evidence="1">
    <location>
        <begin position="1"/>
        <end position="18"/>
    </location>
</feature>
<evidence type="ECO:0000313" key="2">
    <source>
        <dbReference type="EMBL" id="MCS7480901.1"/>
    </source>
</evidence>
<comment type="caution">
    <text evidence="2">The sequence shown here is derived from an EMBL/GenBank/DDBJ whole genome shotgun (WGS) entry which is preliminary data.</text>
</comment>
<dbReference type="Proteomes" id="UP001141259">
    <property type="component" value="Unassembled WGS sequence"/>
</dbReference>
<name>A0A9X3AHE7_9PSEU</name>
<dbReference type="RefSeq" id="WP_259626386.1">
    <property type="nucleotide sequence ID" value="NZ_JANYMP010000015.1"/>
</dbReference>
<sequence>MRKLVLLLPFLLLLTGCAQEWSGEVRFKVREIGEITSGPLVVLDVEGDKPTGIELISSGTAKPDQFPADIKPGDVVLCQVKQHDKDNLDGGNTRTTIGPCKRA</sequence>
<accession>A0A9X3AHE7</accession>
<evidence type="ECO:0000313" key="3">
    <source>
        <dbReference type="Proteomes" id="UP001141259"/>
    </source>
</evidence>
<proteinExistence type="predicted"/>
<protein>
    <recommendedName>
        <fullName evidence="4">Lipoprotein</fullName>
    </recommendedName>
</protein>
<dbReference type="EMBL" id="JANYMP010000015">
    <property type="protein sequence ID" value="MCS7480901.1"/>
    <property type="molecule type" value="Genomic_DNA"/>
</dbReference>
<evidence type="ECO:0000256" key="1">
    <source>
        <dbReference type="SAM" id="SignalP"/>
    </source>
</evidence>
<keyword evidence="3" id="KW-1185">Reference proteome</keyword>
<keyword evidence="1" id="KW-0732">Signal</keyword>